<dbReference type="InterPro" id="IPR036188">
    <property type="entry name" value="FAD/NAD-bd_sf"/>
</dbReference>
<organism evidence="2">
    <name type="scientific">freshwater metagenome</name>
    <dbReference type="NCBI Taxonomy" id="449393"/>
    <lineage>
        <taxon>unclassified sequences</taxon>
        <taxon>metagenomes</taxon>
        <taxon>ecological metagenomes</taxon>
    </lineage>
</organism>
<dbReference type="Gene3D" id="3.30.9.10">
    <property type="entry name" value="D-Amino Acid Oxidase, subunit A, domain 2"/>
    <property type="match status" value="1"/>
</dbReference>
<evidence type="ECO:0000313" key="2">
    <source>
        <dbReference type="EMBL" id="CAB4549664.1"/>
    </source>
</evidence>
<evidence type="ECO:0000259" key="1">
    <source>
        <dbReference type="Pfam" id="PF01266"/>
    </source>
</evidence>
<dbReference type="PANTHER" id="PTHR13847">
    <property type="entry name" value="SARCOSINE DEHYDROGENASE-RELATED"/>
    <property type="match status" value="1"/>
</dbReference>
<dbReference type="GO" id="GO:0005737">
    <property type="term" value="C:cytoplasm"/>
    <property type="evidence" value="ECO:0007669"/>
    <property type="project" value="TreeGrafter"/>
</dbReference>
<dbReference type="InterPro" id="IPR006076">
    <property type="entry name" value="FAD-dep_OxRdtase"/>
</dbReference>
<accession>A0A6J6CEE0</accession>
<dbReference type="Gene3D" id="3.50.50.60">
    <property type="entry name" value="FAD/NAD(P)-binding domain"/>
    <property type="match status" value="1"/>
</dbReference>
<dbReference type="AlphaFoldDB" id="A0A6J6CEE0"/>
<feature type="domain" description="FAD dependent oxidoreductase" evidence="1">
    <location>
        <begin position="41"/>
        <end position="405"/>
    </location>
</feature>
<dbReference type="PANTHER" id="PTHR13847:SF281">
    <property type="entry name" value="FAD DEPENDENT OXIDOREDUCTASE DOMAIN-CONTAINING PROTEIN"/>
    <property type="match status" value="1"/>
</dbReference>
<reference evidence="2" key="1">
    <citation type="submission" date="2020-05" db="EMBL/GenBank/DDBJ databases">
        <authorList>
            <person name="Chiriac C."/>
            <person name="Salcher M."/>
            <person name="Ghai R."/>
            <person name="Kavagutti S V."/>
        </authorList>
    </citation>
    <scope>NUCLEOTIDE SEQUENCE</scope>
</reference>
<protein>
    <submittedName>
        <fullName evidence="2">Unannotated protein</fullName>
    </submittedName>
</protein>
<gene>
    <name evidence="2" type="ORF">UFOPK1358_01540</name>
</gene>
<sequence length="474" mass="51804">MKNVTELARKALQPSQGSVLWLDSADRPKETHAVCGQTQADLVIVGAGFTGLWAALQAKEDNPSLDVVLIDSGRIGEQASGRNGGFLSATLTHGLINAVTRFPNQVTELVRLGQKNLDGLVGSLHTHGIDARLEMTGNLIVADAEWQVEGIAELVDLLQKYGETAELLDAEQTRAELDSPTYLAAANVRSGEALIDPARLVWGLAEACQRLGVRIYECTKMVSLKRSGAGVTVMTQAADGPETEIRSNAVLLGTGAFQSPLKAINRRVVPVYDYVLATEPLSAQHMDSLRWRGRQGVADSSNQFHYYRLTQDNRIVWGGYDAVFYNWGKVDPKLDQRPESHLRLAEHFFTTFPQLEGLEFSHRWGGVIDTSTRFSVGFGTALDGRVAYAVGYTGLGVGATRFGARVCLDLLYRPDSELLSLDLVKKQMLPFPPEPIRTAGIQYTRRAIAKADAHEGRRGAWLRTLDALGLGFDS</sequence>
<proteinExistence type="predicted"/>
<dbReference type="SUPFAM" id="SSF51905">
    <property type="entry name" value="FAD/NAD(P)-binding domain"/>
    <property type="match status" value="1"/>
</dbReference>
<name>A0A6J6CEE0_9ZZZZ</name>
<dbReference type="EMBL" id="CAEZSF010000177">
    <property type="protein sequence ID" value="CAB4549664.1"/>
    <property type="molecule type" value="Genomic_DNA"/>
</dbReference>
<dbReference type="Pfam" id="PF01266">
    <property type="entry name" value="DAO"/>
    <property type="match status" value="1"/>
</dbReference>